<dbReference type="InterPro" id="IPR050276">
    <property type="entry name" value="MshD_Acetyltransferase"/>
</dbReference>
<accession>A0AAU6R9Z5</accession>
<keyword evidence="2" id="KW-0808">Transferase</keyword>
<dbReference type="CDD" id="cd04301">
    <property type="entry name" value="NAT_SF"/>
    <property type="match status" value="1"/>
</dbReference>
<dbReference type="InterPro" id="IPR000182">
    <property type="entry name" value="GNAT_dom"/>
</dbReference>
<dbReference type="Pfam" id="PF00583">
    <property type="entry name" value="Acetyltransf_1"/>
    <property type="match status" value="1"/>
</dbReference>
<feature type="domain" description="N-acetyltransferase" evidence="1">
    <location>
        <begin position="3"/>
        <end position="161"/>
    </location>
</feature>
<organism evidence="2">
    <name type="scientific">Macrococcus psychrotolerans</name>
    <dbReference type="NCBI Taxonomy" id="3039389"/>
    <lineage>
        <taxon>Bacteria</taxon>
        <taxon>Bacillati</taxon>
        <taxon>Bacillota</taxon>
        <taxon>Bacilli</taxon>
        <taxon>Bacillales</taxon>
        <taxon>Staphylococcaceae</taxon>
        <taxon>Macrococcus</taxon>
    </lineage>
</organism>
<dbReference type="PANTHER" id="PTHR43617">
    <property type="entry name" value="L-AMINO ACID N-ACETYLTRANSFERASE"/>
    <property type="match status" value="1"/>
</dbReference>
<dbReference type="EMBL" id="CP124577">
    <property type="protein sequence ID" value="WZE66801.1"/>
    <property type="molecule type" value="Genomic_DNA"/>
</dbReference>
<dbReference type="PROSITE" id="PS51186">
    <property type="entry name" value="GNAT"/>
    <property type="match status" value="1"/>
</dbReference>
<proteinExistence type="predicted"/>
<reference evidence="2" key="1">
    <citation type="submission" date="2023-04" db="EMBL/GenBank/DDBJ databases">
        <title>Macrococci isolated from food, foodproducing animals, and human clinical materials.</title>
        <authorList>
            <person name="Maslanova I."/>
            <person name="Svec P."/>
            <person name="Sedlacek I."/>
            <person name="Novakova D."/>
            <person name="Keller J.E."/>
            <person name="Schwendener S."/>
            <person name="Finstrlova A."/>
            <person name="Botka T."/>
            <person name="Kovarovic V."/>
            <person name="Petras P."/>
            <person name="Perreten V."/>
            <person name="Pantucek R."/>
        </authorList>
    </citation>
    <scope>NUCLEOTIDE SEQUENCE</scope>
    <source>
        <strain evidence="2">NRL/St 21/332</strain>
    </source>
</reference>
<dbReference type="EC" id="2.3.1.-" evidence="2"/>
<dbReference type="RefSeq" id="WP_283722085.1">
    <property type="nucleotide sequence ID" value="NZ_CP124577.1"/>
</dbReference>
<dbReference type="Gene3D" id="3.40.630.30">
    <property type="match status" value="1"/>
</dbReference>
<evidence type="ECO:0000259" key="1">
    <source>
        <dbReference type="PROSITE" id="PS51186"/>
    </source>
</evidence>
<dbReference type="InterPro" id="IPR016181">
    <property type="entry name" value="Acyl_CoA_acyltransferase"/>
</dbReference>
<gene>
    <name evidence="2" type="ORF">QA541_00625</name>
</gene>
<dbReference type="GO" id="GO:0016747">
    <property type="term" value="F:acyltransferase activity, transferring groups other than amino-acyl groups"/>
    <property type="evidence" value="ECO:0007669"/>
    <property type="project" value="InterPro"/>
</dbReference>
<keyword evidence="2" id="KW-0012">Acyltransferase</keyword>
<name>A0AAU6R9Z5_9STAP</name>
<evidence type="ECO:0000313" key="2">
    <source>
        <dbReference type="EMBL" id="WZE66801.1"/>
    </source>
</evidence>
<sequence>MNSKIRSMTEDDIPKIQHIAKLSWHDTYEGIIPLHIQDNFLEMAYSSSMLEKRLALTKMYVAEFEDQVVGFANFSKPDENGIAELAAIYLLPDYQNLRIGSALIKHGISQMEGIKFIDVVVEKENKVGYNFYKKFGFLVQDEFEDDFDSHILKSVKMRLTL</sequence>
<dbReference type="AlphaFoldDB" id="A0AAU6R9Z5"/>
<protein>
    <submittedName>
        <fullName evidence="2">GNAT family N-acetyltransferase</fullName>
        <ecNumber evidence="2">2.3.1.-</ecNumber>
    </submittedName>
</protein>
<dbReference type="SUPFAM" id="SSF55729">
    <property type="entry name" value="Acyl-CoA N-acyltransferases (Nat)"/>
    <property type="match status" value="1"/>
</dbReference>